<dbReference type="Proteomes" id="UP001164705">
    <property type="component" value="Chromosome"/>
</dbReference>
<protein>
    <submittedName>
        <fullName evidence="5">OmpH family outer membrane protein</fullName>
    </submittedName>
</protein>
<evidence type="ECO:0000256" key="4">
    <source>
        <dbReference type="SAM" id="SignalP"/>
    </source>
</evidence>
<keyword evidence="3" id="KW-0175">Coiled coil</keyword>
<gene>
    <name evidence="5" type="ORF">N7U66_09675</name>
</gene>
<feature type="chain" id="PRO_5038440248" evidence="4">
    <location>
        <begin position="24"/>
        <end position="169"/>
    </location>
</feature>
<organism evidence="5 6">
    <name type="scientific">Lacinutrix neustonica</name>
    <dbReference type="NCBI Taxonomy" id="2980107"/>
    <lineage>
        <taxon>Bacteria</taxon>
        <taxon>Pseudomonadati</taxon>
        <taxon>Bacteroidota</taxon>
        <taxon>Flavobacteriia</taxon>
        <taxon>Flavobacteriales</taxon>
        <taxon>Flavobacteriaceae</taxon>
        <taxon>Lacinutrix</taxon>
    </lineage>
</organism>
<dbReference type="GO" id="GO:0050821">
    <property type="term" value="P:protein stabilization"/>
    <property type="evidence" value="ECO:0007669"/>
    <property type="project" value="TreeGrafter"/>
</dbReference>
<evidence type="ECO:0000256" key="2">
    <source>
        <dbReference type="ARBA" id="ARBA00022729"/>
    </source>
</evidence>
<dbReference type="PANTHER" id="PTHR35089">
    <property type="entry name" value="CHAPERONE PROTEIN SKP"/>
    <property type="match status" value="1"/>
</dbReference>
<dbReference type="GO" id="GO:0051082">
    <property type="term" value="F:unfolded protein binding"/>
    <property type="evidence" value="ECO:0007669"/>
    <property type="project" value="InterPro"/>
</dbReference>
<evidence type="ECO:0000256" key="1">
    <source>
        <dbReference type="ARBA" id="ARBA00009091"/>
    </source>
</evidence>
<dbReference type="EMBL" id="CP113088">
    <property type="protein sequence ID" value="WAC03681.1"/>
    <property type="molecule type" value="Genomic_DNA"/>
</dbReference>
<dbReference type="PANTHER" id="PTHR35089:SF1">
    <property type="entry name" value="CHAPERONE PROTEIN SKP"/>
    <property type="match status" value="1"/>
</dbReference>
<accession>A0A9E8SEX5</accession>
<dbReference type="GO" id="GO:0005829">
    <property type="term" value="C:cytosol"/>
    <property type="evidence" value="ECO:0007669"/>
    <property type="project" value="TreeGrafter"/>
</dbReference>
<dbReference type="RefSeq" id="WP_267678315.1">
    <property type="nucleotide sequence ID" value="NZ_CP113088.1"/>
</dbReference>
<keyword evidence="6" id="KW-1185">Reference proteome</keyword>
<keyword evidence="2 4" id="KW-0732">Signal</keyword>
<feature type="signal peptide" evidence="4">
    <location>
        <begin position="1"/>
        <end position="23"/>
    </location>
</feature>
<sequence length="169" mass="18626">MKQFKTLFIAAALFIGATSFVSAQSKVAHINTSELIKAMPQMKTAQADMEKVGKTYEADIAAMRAELQTKMKQYEAEATTKTQEENEKRYEEVQADQLAIQQYGANAQQQLQKKEFDLLKPITEKAKAAIVKVAKAQGFNYVLDSAQGGGVIMAEGKDLMADVKKELGI</sequence>
<evidence type="ECO:0000313" key="6">
    <source>
        <dbReference type="Proteomes" id="UP001164705"/>
    </source>
</evidence>
<dbReference type="Gene3D" id="3.30.910.20">
    <property type="entry name" value="Skp domain"/>
    <property type="match status" value="1"/>
</dbReference>
<dbReference type="InterPro" id="IPR005632">
    <property type="entry name" value="Chaperone_Skp"/>
</dbReference>
<name>A0A9E8SEX5_9FLAO</name>
<dbReference type="AlphaFoldDB" id="A0A9E8SEX5"/>
<evidence type="ECO:0000313" key="5">
    <source>
        <dbReference type="EMBL" id="WAC03681.1"/>
    </source>
</evidence>
<dbReference type="SMART" id="SM00935">
    <property type="entry name" value="OmpH"/>
    <property type="match status" value="1"/>
</dbReference>
<dbReference type="KEGG" id="lnu:N7U66_09675"/>
<evidence type="ECO:0000256" key="3">
    <source>
        <dbReference type="SAM" id="Coils"/>
    </source>
</evidence>
<dbReference type="Pfam" id="PF03938">
    <property type="entry name" value="OmpH"/>
    <property type="match status" value="1"/>
</dbReference>
<proteinExistence type="inferred from homology"/>
<dbReference type="SUPFAM" id="SSF111384">
    <property type="entry name" value="OmpH-like"/>
    <property type="match status" value="1"/>
</dbReference>
<dbReference type="InterPro" id="IPR024930">
    <property type="entry name" value="Skp_dom_sf"/>
</dbReference>
<feature type="coiled-coil region" evidence="3">
    <location>
        <begin position="57"/>
        <end position="84"/>
    </location>
</feature>
<reference evidence="5" key="1">
    <citation type="submission" date="2022-11" db="EMBL/GenBank/DDBJ databases">
        <title>Lacinutrix neustonica HL-RS19T sp. nov., isolated from the surface microlayer sample of brackish Lake Shihwa.</title>
        <authorList>
            <person name="Choi J.Y."/>
            <person name="Hwang C.Y."/>
        </authorList>
    </citation>
    <scope>NUCLEOTIDE SEQUENCE</scope>
    <source>
        <strain evidence="5">HL-RS19</strain>
    </source>
</reference>
<comment type="similarity">
    <text evidence="1">Belongs to the Skp family.</text>
</comment>